<feature type="compositionally biased region" description="Basic and acidic residues" evidence="2">
    <location>
        <begin position="64"/>
        <end position="79"/>
    </location>
</feature>
<evidence type="ECO:0000256" key="1">
    <source>
        <dbReference type="ARBA" id="ARBA00022801"/>
    </source>
</evidence>
<dbReference type="PANTHER" id="PTHR48081:SF8">
    <property type="entry name" value="ALPHA_BETA HYDROLASE FOLD-3 DOMAIN-CONTAINING PROTEIN-RELATED"/>
    <property type="match status" value="1"/>
</dbReference>
<feature type="compositionally biased region" description="Low complexity" evidence="2">
    <location>
        <begin position="1"/>
        <end position="25"/>
    </location>
</feature>
<evidence type="ECO:0000256" key="2">
    <source>
        <dbReference type="SAM" id="MobiDB-lite"/>
    </source>
</evidence>
<reference evidence="4" key="1">
    <citation type="journal article" date="2023" name="Mol. Phylogenet. Evol.">
        <title>Genome-scale phylogeny and comparative genomics of the fungal order Sordariales.</title>
        <authorList>
            <person name="Hensen N."/>
            <person name="Bonometti L."/>
            <person name="Westerberg I."/>
            <person name="Brannstrom I.O."/>
            <person name="Guillou S."/>
            <person name="Cros-Aarteil S."/>
            <person name="Calhoun S."/>
            <person name="Haridas S."/>
            <person name="Kuo A."/>
            <person name="Mondo S."/>
            <person name="Pangilinan J."/>
            <person name="Riley R."/>
            <person name="LaButti K."/>
            <person name="Andreopoulos B."/>
            <person name="Lipzen A."/>
            <person name="Chen C."/>
            <person name="Yan M."/>
            <person name="Daum C."/>
            <person name="Ng V."/>
            <person name="Clum A."/>
            <person name="Steindorff A."/>
            <person name="Ohm R.A."/>
            <person name="Martin F."/>
            <person name="Silar P."/>
            <person name="Natvig D.O."/>
            <person name="Lalanne C."/>
            <person name="Gautier V."/>
            <person name="Ament-Velasquez S.L."/>
            <person name="Kruys A."/>
            <person name="Hutchinson M.I."/>
            <person name="Powell A.J."/>
            <person name="Barry K."/>
            <person name="Miller A.N."/>
            <person name="Grigoriev I.V."/>
            <person name="Debuchy R."/>
            <person name="Gladieux P."/>
            <person name="Hiltunen Thoren M."/>
            <person name="Johannesson H."/>
        </authorList>
    </citation>
    <scope>NUCLEOTIDE SEQUENCE</scope>
    <source>
        <strain evidence="4">PSN293</strain>
    </source>
</reference>
<protein>
    <submittedName>
        <fullName evidence="4">Alpha/Beta hydrolase protein</fullName>
    </submittedName>
</protein>
<evidence type="ECO:0000313" key="4">
    <source>
        <dbReference type="EMBL" id="KAK4210360.1"/>
    </source>
</evidence>
<dbReference type="EMBL" id="MU858177">
    <property type="protein sequence ID" value="KAK4210360.1"/>
    <property type="molecule type" value="Genomic_DNA"/>
</dbReference>
<keyword evidence="5" id="KW-1185">Reference proteome</keyword>
<evidence type="ECO:0000259" key="3">
    <source>
        <dbReference type="Pfam" id="PF07859"/>
    </source>
</evidence>
<sequence>MPGQVTTTNKNINNTNVRNNTGNRNTKQRVDNHNHEQDMSKIPTADGIPIPQILAGPPSNPDPDDAKKPEKAKDLTKESPSRFSLKITAGFWRSLQCIGMSLHFLANPRPPNPTFTRSIKSTISYKKGNIQLHFYTPKKYNEGKKAGKKYPAVVNFHGGGFTLGNATDDARFARFVLEKCDAIFVSVDYRLAPDFPFPIAVDDGADAILYLVNNADEFGIDPQRLATSGFSAGGNIAITSPMRLTSHLKTLSSPPREHKIRAIATWYPITDYTLSRAERRASSIRPDQTIPHTLTQLFDAAYLFPADLNLANPFLSPSKASDQVLKESIPEHVIFYTCEWDMLLKEGQEFADRLKSKPIGKNVRYKMIPEVPHGWDKSPDPVRPAAMSEELYGECCAALKEILKAD</sequence>
<gene>
    <name evidence="4" type="ORF">QBC37DRAFT_428928</name>
</gene>
<feature type="region of interest" description="Disordered" evidence="2">
    <location>
        <begin position="1"/>
        <end position="79"/>
    </location>
</feature>
<dbReference type="Pfam" id="PF07859">
    <property type="entry name" value="Abhydrolase_3"/>
    <property type="match status" value="1"/>
</dbReference>
<dbReference type="AlphaFoldDB" id="A0AAN6Y1J9"/>
<dbReference type="InterPro" id="IPR029058">
    <property type="entry name" value="AB_hydrolase_fold"/>
</dbReference>
<dbReference type="InterPro" id="IPR013094">
    <property type="entry name" value="AB_hydrolase_3"/>
</dbReference>
<feature type="compositionally biased region" description="Basic and acidic residues" evidence="2">
    <location>
        <begin position="28"/>
        <end position="39"/>
    </location>
</feature>
<proteinExistence type="predicted"/>
<dbReference type="Gene3D" id="3.40.50.1820">
    <property type="entry name" value="alpha/beta hydrolase"/>
    <property type="match status" value="1"/>
</dbReference>
<name>A0AAN6Y1J9_9PEZI</name>
<reference evidence="4" key="2">
    <citation type="submission" date="2023-05" db="EMBL/GenBank/DDBJ databases">
        <authorList>
            <consortium name="Lawrence Berkeley National Laboratory"/>
            <person name="Steindorff A."/>
            <person name="Hensen N."/>
            <person name="Bonometti L."/>
            <person name="Westerberg I."/>
            <person name="Brannstrom I.O."/>
            <person name="Guillou S."/>
            <person name="Cros-Aarteil S."/>
            <person name="Calhoun S."/>
            <person name="Haridas S."/>
            <person name="Kuo A."/>
            <person name="Mondo S."/>
            <person name="Pangilinan J."/>
            <person name="Riley R."/>
            <person name="Labutti K."/>
            <person name="Andreopoulos B."/>
            <person name="Lipzen A."/>
            <person name="Chen C."/>
            <person name="Yanf M."/>
            <person name="Daum C."/>
            <person name="Ng V."/>
            <person name="Clum A."/>
            <person name="Ohm R."/>
            <person name="Martin F."/>
            <person name="Silar P."/>
            <person name="Natvig D."/>
            <person name="Lalanne C."/>
            <person name="Gautier V."/>
            <person name="Ament-Velasquez S.L."/>
            <person name="Kruys A."/>
            <person name="Hutchinson M.I."/>
            <person name="Powell A.J."/>
            <person name="Barry K."/>
            <person name="Miller A.N."/>
            <person name="Grigoriev I.V."/>
            <person name="Debuchy R."/>
            <person name="Gladieux P."/>
            <person name="Thoren M.H."/>
            <person name="Johannesson H."/>
        </authorList>
    </citation>
    <scope>NUCLEOTIDE SEQUENCE</scope>
    <source>
        <strain evidence="4">PSN293</strain>
    </source>
</reference>
<dbReference type="SUPFAM" id="SSF53474">
    <property type="entry name" value="alpha/beta-Hydrolases"/>
    <property type="match status" value="1"/>
</dbReference>
<dbReference type="Proteomes" id="UP001301769">
    <property type="component" value="Unassembled WGS sequence"/>
</dbReference>
<dbReference type="PANTHER" id="PTHR48081">
    <property type="entry name" value="AB HYDROLASE SUPERFAMILY PROTEIN C4A8.06C"/>
    <property type="match status" value="1"/>
</dbReference>
<feature type="domain" description="Alpha/beta hydrolase fold-3" evidence="3">
    <location>
        <begin position="153"/>
        <end position="375"/>
    </location>
</feature>
<keyword evidence="1 4" id="KW-0378">Hydrolase</keyword>
<dbReference type="InterPro" id="IPR050300">
    <property type="entry name" value="GDXG_lipolytic_enzyme"/>
</dbReference>
<comment type="caution">
    <text evidence="4">The sequence shown here is derived from an EMBL/GenBank/DDBJ whole genome shotgun (WGS) entry which is preliminary data.</text>
</comment>
<organism evidence="4 5">
    <name type="scientific">Rhypophila decipiens</name>
    <dbReference type="NCBI Taxonomy" id="261697"/>
    <lineage>
        <taxon>Eukaryota</taxon>
        <taxon>Fungi</taxon>
        <taxon>Dikarya</taxon>
        <taxon>Ascomycota</taxon>
        <taxon>Pezizomycotina</taxon>
        <taxon>Sordariomycetes</taxon>
        <taxon>Sordariomycetidae</taxon>
        <taxon>Sordariales</taxon>
        <taxon>Naviculisporaceae</taxon>
        <taxon>Rhypophila</taxon>
    </lineage>
</organism>
<evidence type="ECO:0000313" key="5">
    <source>
        <dbReference type="Proteomes" id="UP001301769"/>
    </source>
</evidence>
<dbReference type="GO" id="GO:0016787">
    <property type="term" value="F:hydrolase activity"/>
    <property type="evidence" value="ECO:0007669"/>
    <property type="project" value="UniProtKB-KW"/>
</dbReference>
<accession>A0AAN6Y1J9</accession>